<dbReference type="EMBL" id="HBGA01000034">
    <property type="protein sequence ID" value="CAD8988983.1"/>
    <property type="molecule type" value="Transcribed_RNA"/>
</dbReference>
<dbReference type="AlphaFoldDB" id="A0A7S1HRR0"/>
<name>A0A7S1HRR0_9EUGL</name>
<reference evidence="1" key="1">
    <citation type="submission" date="2021-01" db="EMBL/GenBank/DDBJ databases">
        <authorList>
            <person name="Corre E."/>
            <person name="Pelletier E."/>
            <person name="Niang G."/>
            <person name="Scheremetjew M."/>
            <person name="Finn R."/>
            <person name="Kale V."/>
            <person name="Holt S."/>
            <person name="Cochrane G."/>
            <person name="Meng A."/>
            <person name="Brown T."/>
            <person name="Cohen L."/>
        </authorList>
    </citation>
    <scope>NUCLEOTIDE SEQUENCE</scope>
    <source>
        <strain evidence="1">NIES-381</strain>
    </source>
</reference>
<sequence>MSIGIRMSITLDWVLGRDQRLANLGAETPGSSSEPQPSGPRLAHRCAVTRCMVTGGFADWVSLAKVVGIKRGLQAGHSAPGVNSCVWFGSVCQCCMSGDTPLSGV</sequence>
<organism evidence="1">
    <name type="scientific">Eutreptiella gymnastica</name>
    <dbReference type="NCBI Taxonomy" id="73025"/>
    <lineage>
        <taxon>Eukaryota</taxon>
        <taxon>Discoba</taxon>
        <taxon>Euglenozoa</taxon>
        <taxon>Euglenida</taxon>
        <taxon>Spirocuta</taxon>
        <taxon>Euglenophyceae</taxon>
        <taxon>Eutreptiales</taxon>
        <taxon>Eutreptiaceae</taxon>
        <taxon>Eutreptiella</taxon>
    </lineage>
</organism>
<proteinExistence type="predicted"/>
<gene>
    <name evidence="1" type="ORF">EGYM00392_LOCUS22</name>
</gene>
<evidence type="ECO:0000313" key="1">
    <source>
        <dbReference type="EMBL" id="CAD8988983.1"/>
    </source>
</evidence>
<protein>
    <submittedName>
        <fullName evidence="1">Uncharacterized protein</fullName>
    </submittedName>
</protein>
<accession>A0A7S1HRR0</accession>